<keyword evidence="6" id="KW-0456">Lyase</keyword>
<dbReference type="PANTHER" id="PTHR43466:SF1">
    <property type="entry name" value="2-OXO-4-HYDROXY-4-CARBOXY-5-UREIDOIMIDAZOLINE DECARBOXYLASE-RELATED"/>
    <property type="match status" value="1"/>
</dbReference>
<evidence type="ECO:0000313" key="8">
    <source>
        <dbReference type="EMBL" id="EXJ12498.1"/>
    </source>
</evidence>
<evidence type="ECO:0000256" key="2">
    <source>
        <dbReference type="ARBA" id="ARBA00004754"/>
    </source>
</evidence>
<dbReference type="InterPro" id="IPR018020">
    <property type="entry name" value="OHCU_decarboxylase"/>
</dbReference>
<dbReference type="NCBIfam" id="NF010372">
    <property type="entry name" value="PRK13798.1"/>
    <property type="match status" value="1"/>
</dbReference>
<evidence type="ECO:0000256" key="4">
    <source>
        <dbReference type="ARBA" id="ARBA00022631"/>
    </source>
</evidence>
<dbReference type="Proteomes" id="UP000019464">
    <property type="component" value="Unassembled WGS sequence"/>
</dbReference>
<keyword evidence="5" id="KW-0210">Decarboxylase</keyword>
<keyword evidence="9" id="KW-1185">Reference proteome</keyword>
<comment type="caution">
    <text evidence="8">The sequence shown here is derived from an EMBL/GenBank/DDBJ whole genome shotgun (WGS) entry which is preliminary data.</text>
</comment>
<evidence type="ECO:0000256" key="1">
    <source>
        <dbReference type="ARBA" id="ARBA00001163"/>
    </source>
</evidence>
<dbReference type="RefSeq" id="WP_036507806.1">
    <property type="nucleotide sequence ID" value="NZ_AONB01000002.1"/>
</dbReference>
<protein>
    <recommendedName>
        <fullName evidence="3">2-oxo-4-hydroxy-4-carboxy-5-ureidoimidazoline decarboxylase</fullName>
        <ecNumber evidence="3">4.1.1.97</ecNumber>
    </recommendedName>
</protein>
<evidence type="ECO:0000256" key="6">
    <source>
        <dbReference type="ARBA" id="ARBA00023239"/>
    </source>
</evidence>
<dbReference type="EMBL" id="AONB01000002">
    <property type="protein sequence ID" value="EXJ12498.1"/>
    <property type="molecule type" value="Genomic_DNA"/>
</dbReference>
<dbReference type="PATRIC" id="fig|1229521.3.peg.758"/>
<evidence type="ECO:0000313" key="9">
    <source>
        <dbReference type="Proteomes" id="UP000019464"/>
    </source>
</evidence>
<dbReference type="SUPFAM" id="SSF158694">
    <property type="entry name" value="UraD-Like"/>
    <property type="match status" value="1"/>
</dbReference>
<dbReference type="GO" id="GO:0051997">
    <property type="term" value="F:2-oxo-4-hydroxy-4-carboxy-5-ureidoimidazoline decarboxylase activity"/>
    <property type="evidence" value="ECO:0007669"/>
    <property type="project" value="UniProtKB-EC"/>
</dbReference>
<evidence type="ECO:0000256" key="5">
    <source>
        <dbReference type="ARBA" id="ARBA00022793"/>
    </source>
</evidence>
<dbReference type="EC" id="4.1.1.97" evidence="3"/>
<proteinExistence type="predicted"/>
<evidence type="ECO:0000259" key="7">
    <source>
        <dbReference type="Pfam" id="PF09349"/>
    </source>
</evidence>
<gene>
    <name evidence="8" type="primary">pucL</name>
    <name evidence="8" type="ORF">D791_00743</name>
</gene>
<dbReference type="STRING" id="1229521.D791_00743"/>
<evidence type="ECO:0000256" key="3">
    <source>
        <dbReference type="ARBA" id="ARBA00012257"/>
    </source>
</evidence>
<dbReference type="OrthoDB" id="9800909at2"/>
<sequence length="168" mass="18366">MTLNEFNQLDTLAAANALRQCCVSEAWVVRMLGARPFEYEHELYAIAEACWQGLDRTDYLQAFEGHPKIGDVSSLRAKYANTTALAAGEQAAVSDADEQTLLALAEGNAAYEARFGYIFIVCATGKSAEEMLSLLNARLNNAPDDELAIAAAEQNKITQIRLQKMLST</sequence>
<accession>W9UZ31</accession>
<feature type="domain" description="Oxo-4-hydroxy-4-carboxy-5-ureidoimidazoline decarboxylase" evidence="7">
    <location>
        <begin position="7"/>
        <end position="163"/>
    </location>
</feature>
<dbReference type="InterPro" id="IPR017595">
    <property type="entry name" value="OHCU_decarboxylase-2"/>
</dbReference>
<dbReference type="GO" id="GO:0019628">
    <property type="term" value="P:urate catabolic process"/>
    <property type="evidence" value="ECO:0007669"/>
    <property type="project" value="TreeGrafter"/>
</dbReference>
<dbReference type="Gene3D" id="1.10.3330.10">
    <property type="entry name" value="Oxo-4-hydroxy-4-carboxy-5-ureidoimidazoline decarboxylase"/>
    <property type="match status" value="1"/>
</dbReference>
<dbReference type="InterPro" id="IPR036778">
    <property type="entry name" value="OHCU_decarboxylase_sf"/>
</dbReference>
<dbReference type="PANTHER" id="PTHR43466">
    <property type="entry name" value="2-OXO-4-HYDROXY-4-CARBOXY-5-UREIDOIMIDAZOLINE DECARBOXYLASE-RELATED"/>
    <property type="match status" value="1"/>
</dbReference>
<comment type="catalytic activity">
    <reaction evidence="1">
        <text>5-hydroxy-2-oxo-4-ureido-2,5-dihydro-1H-imidazole-5-carboxylate + H(+) = (S)-allantoin + CO2</text>
        <dbReference type="Rhea" id="RHEA:26301"/>
        <dbReference type="ChEBI" id="CHEBI:15378"/>
        <dbReference type="ChEBI" id="CHEBI:15678"/>
        <dbReference type="ChEBI" id="CHEBI:16526"/>
        <dbReference type="ChEBI" id="CHEBI:58639"/>
        <dbReference type="EC" id="4.1.1.97"/>
    </reaction>
</comment>
<name>W9UZ31_9GAMM</name>
<dbReference type="GO" id="GO:0006144">
    <property type="term" value="P:purine nucleobase metabolic process"/>
    <property type="evidence" value="ECO:0007669"/>
    <property type="project" value="UniProtKB-KW"/>
</dbReference>
<dbReference type="Pfam" id="PF09349">
    <property type="entry name" value="OHCU_decarbox"/>
    <property type="match status" value="1"/>
</dbReference>
<dbReference type="AlphaFoldDB" id="W9UZ31"/>
<comment type="pathway">
    <text evidence="2">Purine metabolism; urate degradation; (S)-allantoin from urate: step 3/3.</text>
</comment>
<reference evidence="8 9" key="2">
    <citation type="journal article" date="2015" name="Syst. Appl. Microbiol.">
        <title>Nitrincola nitratireducens sp. nov. isolated from a haloalkaline crater lake.</title>
        <authorList>
            <person name="Singh A."/>
            <person name="Vaidya B."/>
            <person name="Tanuku N.R."/>
            <person name="Pinnaka A.K."/>
        </authorList>
    </citation>
    <scope>NUCLEOTIDE SEQUENCE [LARGE SCALE GENOMIC DNA]</scope>
    <source>
        <strain evidence="8 9">AK23</strain>
    </source>
</reference>
<keyword evidence="4" id="KW-0659">Purine metabolism</keyword>
<organism evidence="8 9">
    <name type="scientific">Nitrincola nitratireducens</name>
    <dbReference type="NCBI Taxonomy" id="1229521"/>
    <lineage>
        <taxon>Bacteria</taxon>
        <taxon>Pseudomonadati</taxon>
        <taxon>Pseudomonadota</taxon>
        <taxon>Gammaproteobacteria</taxon>
        <taxon>Oceanospirillales</taxon>
        <taxon>Oceanospirillaceae</taxon>
        <taxon>Nitrincola</taxon>
    </lineage>
</organism>
<reference evidence="9" key="1">
    <citation type="submission" date="2012-11" db="EMBL/GenBank/DDBJ databases">
        <authorList>
            <person name="Singh A."/>
            <person name="Pinnaka A.K."/>
            <person name="Vaidya B."/>
        </authorList>
    </citation>
    <scope>NUCLEOTIDE SEQUENCE [LARGE SCALE GENOMIC DNA]</scope>
    <source>
        <strain evidence="9">AK23</strain>
    </source>
</reference>
<dbReference type="NCBIfam" id="TIGR03180">
    <property type="entry name" value="UraD_2"/>
    <property type="match status" value="1"/>
</dbReference>